<feature type="chain" id="PRO_5040292102" evidence="10">
    <location>
        <begin position="29"/>
        <end position="365"/>
    </location>
</feature>
<gene>
    <name evidence="12" type="primary">LOC109093200</name>
</gene>
<name>A0A9Q9V3W2_CYPCA</name>
<dbReference type="RefSeq" id="XP_018936299.2">
    <property type="nucleotide sequence ID" value="XM_019080754.2"/>
</dbReference>
<feature type="domain" description="TNFR-Cys" evidence="11">
    <location>
        <begin position="32"/>
        <end position="70"/>
    </location>
</feature>
<evidence type="ECO:0000256" key="3">
    <source>
        <dbReference type="ARBA" id="ARBA00022703"/>
    </source>
</evidence>
<dbReference type="GO" id="GO:0005576">
    <property type="term" value="C:extracellular region"/>
    <property type="evidence" value="ECO:0007669"/>
    <property type="project" value="UniProtKB-SubCell"/>
</dbReference>
<dbReference type="PANTHER" id="PTHR23097:SF90">
    <property type="entry name" value="TUMOR NECROSIS FACTOR RECEPTOR SUPERFAMILY MEMBER 11B"/>
    <property type="match status" value="1"/>
</dbReference>
<evidence type="ECO:0000256" key="9">
    <source>
        <dbReference type="SAM" id="Phobius"/>
    </source>
</evidence>
<keyword evidence="9" id="KW-0472">Membrane</keyword>
<evidence type="ECO:0000256" key="5">
    <source>
        <dbReference type="ARBA" id="ARBA00022737"/>
    </source>
</evidence>
<keyword evidence="7" id="KW-0325">Glycoprotein</keyword>
<evidence type="ECO:0000256" key="8">
    <source>
        <dbReference type="SAM" id="MobiDB-lite"/>
    </source>
</evidence>
<evidence type="ECO:0000259" key="11">
    <source>
        <dbReference type="SMART" id="SM00208"/>
    </source>
</evidence>
<keyword evidence="2" id="KW-0964">Secreted</keyword>
<evidence type="ECO:0000256" key="1">
    <source>
        <dbReference type="ARBA" id="ARBA00004613"/>
    </source>
</evidence>
<feature type="region of interest" description="Disordered" evidence="8">
    <location>
        <begin position="327"/>
        <end position="365"/>
    </location>
</feature>
<feature type="region of interest" description="Disordered" evidence="8">
    <location>
        <begin position="223"/>
        <end position="244"/>
    </location>
</feature>
<dbReference type="SMART" id="SM00208">
    <property type="entry name" value="TNFR"/>
    <property type="match status" value="2"/>
</dbReference>
<feature type="compositionally biased region" description="Polar residues" evidence="8">
    <location>
        <begin position="328"/>
        <end position="337"/>
    </location>
</feature>
<evidence type="ECO:0000256" key="10">
    <source>
        <dbReference type="SAM" id="SignalP"/>
    </source>
</evidence>
<feature type="compositionally biased region" description="Polar residues" evidence="8">
    <location>
        <begin position="230"/>
        <end position="244"/>
    </location>
</feature>
<dbReference type="OrthoDB" id="8633482at2759"/>
<feature type="domain" description="TNFR-Cys" evidence="11">
    <location>
        <begin position="95"/>
        <end position="134"/>
    </location>
</feature>
<dbReference type="PANTHER" id="PTHR23097">
    <property type="entry name" value="TUMOR NECROSIS FACTOR RECEPTOR SUPERFAMILY MEMBER"/>
    <property type="match status" value="1"/>
</dbReference>
<dbReference type="AlphaFoldDB" id="A0A9Q9V3W2"/>
<comment type="subcellular location">
    <subcellularLocation>
        <location evidence="1">Secreted</location>
    </subcellularLocation>
</comment>
<dbReference type="Pfam" id="PF00020">
    <property type="entry name" value="TNFR_c6"/>
    <property type="match status" value="1"/>
</dbReference>
<feature type="transmembrane region" description="Helical" evidence="9">
    <location>
        <begin position="182"/>
        <end position="204"/>
    </location>
</feature>
<reference evidence="12" key="1">
    <citation type="submission" date="2025-08" db="UniProtKB">
        <authorList>
            <consortium name="RefSeq"/>
        </authorList>
    </citation>
    <scope>IDENTIFICATION</scope>
    <source>
        <tissue evidence="12">Muscle</tissue>
    </source>
</reference>
<evidence type="ECO:0000256" key="7">
    <source>
        <dbReference type="ARBA" id="ARBA00023180"/>
    </source>
</evidence>
<evidence type="ECO:0000256" key="2">
    <source>
        <dbReference type="ARBA" id="ARBA00022525"/>
    </source>
</evidence>
<dbReference type="Proteomes" id="UP001155660">
    <property type="component" value="Chromosome B11"/>
</dbReference>
<feature type="signal peptide" evidence="10">
    <location>
        <begin position="1"/>
        <end position="28"/>
    </location>
</feature>
<organism evidence="12">
    <name type="scientific">Cyprinus carpio</name>
    <name type="common">Common carp</name>
    <dbReference type="NCBI Taxonomy" id="7962"/>
    <lineage>
        <taxon>Eukaryota</taxon>
        <taxon>Metazoa</taxon>
        <taxon>Chordata</taxon>
        <taxon>Craniata</taxon>
        <taxon>Vertebrata</taxon>
        <taxon>Euteleostomi</taxon>
        <taxon>Actinopterygii</taxon>
        <taxon>Neopterygii</taxon>
        <taxon>Teleostei</taxon>
        <taxon>Ostariophysi</taxon>
        <taxon>Cypriniformes</taxon>
        <taxon>Cyprinidae</taxon>
        <taxon>Cyprininae</taxon>
        <taxon>Cyprinus</taxon>
    </lineage>
</organism>
<dbReference type="InterPro" id="IPR001368">
    <property type="entry name" value="TNFR/NGFR_Cys_rich_reg"/>
</dbReference>
<keyword evidence="5" id="KW-0677">Repeat</keyword>
<evidence type="ECO:0000256" key="4">
    <source>
        <dbReference type="ARBA" id="ARBA00022729"/>
    </source>
</evidence>
<evidence type="ECO:0000256" key="6">
    <source>
        <dbReference type="ARBA" id="ARBA00023157"/>
    </source>
</evidence>
<keyword evidence="3" id="KW-0053">Apoptosis</keyword>
<keyword evidence="6" id="KW-1015">Disulfide bond</keyword>
<keyword evidence="9" id="KW-0812">Transmembrane</keyword>
<sequence>MTPSTSTRNTFILLFYLSFTILHVKVIGYNGCYLESRQGISRCERCTEECSEKKNEMEVTPCTQDSNRSCFCKPGFYCTRGNNYVTHCHKPCVPCGKGTFSSKPSLDACKLHTNCAQLGLLMRKKGTATQDTECVTITTVMSSLSTLSTTTNTITTFPITNTSISGTGVTAPRIDTSEESQYHWLLLLILMLIILFMAGSCMLMKNVAKKTFLKWPGLINGGHEDHQHRSQTAGDHQISSNTQPHTLETEIPLASSGREVKGQSTGLMPQPGAVQQVTMEHNGKGENVNNTVGSIYIYSPGMVILGSNSGDKKEEAGVCEEVVPLINRPQQESNPPSQEVRIRISSQEEAEEDLTLSFPVPATGK</sequence>
<keyword evidence="9" id="KW-1133">Transmembrane helix</keyword>
<keyword evidence="4 10" id="KW-0732">Signal</keyword>
<dbReference type="KEGG" id="ccar:109093200"/>
<evidence type="ECO:0000313" key="12">
    <source>
        <dbReference type="RefSeq" id="XP_018936299.2"/>
    </source>
</evidence>
<dbReference type="GO" id="GO:0006915">
    <property type="term" value="P:apoptotic process"/>
    <property type="evidence" value="ECO:0007669"/>
    <property type="project" value="UniProtKB-KW"/>
</dbReference>
<dbReference type="GeneID" id="109093200"/>
<accession>A0A9Q9V3W2</accession>
<proteinExistence type="predicted"/>
<dbReference type="InterPro" id="IPR052459">
    <property type="entry name" value="TNFRSF_decoy_receptor"/>
</dbReference>
<protein>
    <submittedName>
        <fullName evidence="12">Uncharacterized protein LOC109093200 isoform X1</fullName>
    </submittedName>
</protein>